<dbReference type="PROSITE" id="PS51257">
    <property type="entry name" value="PROKAR_LIPOPROTEIN"/>
    <property type="match status" value="1"/>
</dbReference>
<feature type="domain" description="DUF306" evidence="1">
    <location>
        <begin position="38"/>
        <end position="139"/>
    </location>
</feature>
<keyword evidence="3" id="KW-1185">Reference proteome</keyword>
<dbReference type="EMBL" id="FNQP01000001">
    <property type="protein sequence ID" value="SDZ76015.1"/>
    <property type="molecule type" value="Genomic_DNA"/>
</dbReference>
<evidence type="ECO:0000313" key="2">
    <source>
        <dbReference type="EMBL" id="SDZ76015.1"/>
    </source>
</evidence>
<dbReference type="STRING" id="525918.SAMN05660964_00166"/>
<accession>A0A1H3VMJ8</accession>
<dbReference type="Gene3D" id="2.40.128.270">
    <property type="match status" value="1"/>
</dbReference>
<dbReference type="InterPro" id="IPR038670">
    <property type="entry name" value="HslJ-like_sf"/>
</dbReference>
<gene>
    <name evidence="2" type="ORF">SAMN05660964_00166</name>
</gene>
<dbReference type="OrthoDB" id="5348860at2"/>
<dbReference type="InterPro" id="IPR053147">
    <property type="entry name" value="Hsp_HslJ-like"/>
</dbReference>
<dbReference type="PANTHER" id="PTHR35535">
    <property type="entry name" value="HEAT SHOCK PROTEIN HSLJ"/>
    <property type="match status" value="1"/>
</dbReference>
<dbReference type="InterPro" id="IPR005184">
    <property type="entry name" value="DUF306_Meta_HslJ"/>
</dbReference>
<proteinExistence type="predicted"/>
<name>A0A1H3VMJ8_9GAMM</name>
<sequence>MLKVFFSSLTGQIISALVFLSIISACSFDAREPVPGMTLANTSWTLKTLDGKPVTTDKLPTIQFDDTRMNGYSGCNQFFGNYTSSSDGIFTTSAVGATKMACLDDKNTLEQQFFAQLEKANKYAVTREQLHLLDNGRNILMVLNAAKPTTDKAK</sequence>
<evidence type="ECO:0000259" key="1">
    <source>
        <dbReference type="Pfam" id="PF03724"/>
    </source>
</evidence>
<dbReference type="AlphaFoldDB" id="A0A1H3VMJ8"/>
<dbReference type="Pfam" id="PF03724">
    <property type="entry name" value="META"/>
    <property type="match status" value="1"/>
</dbReference>
<organism evidence="2 3">
    <name type="scientific">Thiothrix caldifontis</name>
    <dbReference type="NCBI Taxonomy" id="525918"/>
    <lineage>
        <taxon>Bacteria</taxon>
        <taxon>Pseudomonadati</taxon>
        <taxon>Pseudomonadota</taxon>
        <taxon>Gammaproteobacteria</taxon>
        <taxon>Thiotrichales</taxon>
        <taxon>Thiotrichaceae</taxon>
        <taxon>Thiothrix</taxon>
    </lineage>
</organism>
<dbReference type="RefSeq" id="WP_093064413.1">
    <property type="nucleotide sequence ID" value="NZ_FNQP01000001.1"/>
</dbReference>
<dbReference type="PANTHER" id="PTHR35535:SF1">
    <property type="entry name" value="HEAT SHOCK PROTEIN HSLJ"/>
    <property type="match status" value="1"/>
</dbReference>
<evidence type="ECO:0000313" key="3">
    <source>
        <dbReference type="Proteomes" id="UP000199397"/>
    </source>
</evidence>
<protein>
    <submittedName>
        <fullName evidence="2">META domain-containing protein</fullName>
    </submittedName>
</protein>
<reference evidence="2 3" key="1">
    <citation type="submission" date="2016-10" db="EMBL/GenBank/DDBJ databases">
        <authorList>
            <person name="de Groot N.N."/>
        </authorList>
    </citation>
    <scope>NUCLEOTIDE SEQUENCE [LARGE SCALE GENOMIC DNA]</scope>
    <source>
        <strain evidence="2 3">DSM 21228</strain>
    </source>
</reference>
<dbReference type="Proteomes" id="UP000199397">
    <property type="component" value="Unassembled WGS sequence"/>
</dbReference>